<protein>
    <submittedName>
        <fullName evidence="2">Metal-dependent RNase</fullName>
    </submittedName>
</protein>
<feature type="region of interest" description="Disordered" evidence="1">
    <location>
        <begin position="591"/>
        <end position="620"/>
    </location>
</feature>
<dbReference type="EMBL" id="SSOP01000705">
    <property type="protein sequence ID" value="KAB5587884.1"/>
    <property type="molecule type" value="Genomic_DNA"/>
</dbReference>
<comment type="caution">
    <text evidence="2">The sequence shown here is derived from an EMBL/GenBank/DDBJ whole genome shotgun (WGS) entry which is preliminary data.</text>
</comment>
<keyword evidence="3" id="KW-1185">Reference proteome</keyword>
<accession>A0A5N5Q881</accession>
<feature type="region of interest" description="Disordered" evidence="1">
    <location>
        <begin position="409"/>
        <end position="433"/>
    </location>
</feature>
<feature type="compositionally biased region" description="Low complexity" evidence="1">
    <location>
        <begin position="346"/>
        <end position="360"/>
    </location>
</feature>
<gene>
    <name evidence="2" type="ORF">CTheo_8673</name>
</gene>
<sequence length="620" mass="61647">MMAATRSPSSASLALRSSTSMEPSSAVATTLTARPAPAAEAALVVRDGEQARELALGARGRLQGDSVVAGELREALGELGEDDPPADRLLRGGVGVDPGERRLEPDGGLGCRVELEGARAQRDHRAVQGEVAVPEAPDVAHERGLRAVGVEGRMGEELGPAGELRRNREVAGLLVGRQPLQLTGAHVRERLDDGADVLVRRRLVRGQADVVGVEEAQVDAALGGPGDGGLGAARDGNAEGVEEEPVLEVESGVLHADGDPRGLAVHVLGDAGESLGTVVNGVEGGDDGEERLRGADVGGGLLAADVLLAGLEGEAVGLVALGVVGDADDSPGDLPLELFRHRHEAGVGAAEEQGDAEALGGADGDVGADGARFGEEREGERVGVDGDEPAGLVDGVDGGGEVLDRAAGGGVGEDGAQDRGGALGQGGAGGDGVDARAHRRQAEALATGLRDLEALGMEALVEDDGAALGLAHAAVDEQDGLGDGGGLVEQGRAGDRQAGEVGDDGLEEELGLEAPLADLGLVGRIGGGPGGVGQDVADDDGRGDGRVVAAADHLGVGVVEGGEAAQRLDGIRLGEPAGGGAALPGRLVLGGLHTGQSGRDDGVGELVEGVDAEGAEDRRG</sequence>
<feature type="compositionally biased region" description="Gly residues" evidence="1">
    <location>
        <begin position="421"/>
        <end position="432"/>
    </location>
</feature>
<dbReference type="AlphaFoldDB" id="A0A5N5Q881"/>
<evidence type="ECO:0000256" key="1">
    <source>
        <dbReference type="SAM" id="MobiDB-lite"/>
    </source>
</evidence>
<reference evidence="2 3" key="1">
    <citation type="journal article" date="2019" name="Fungal Biol. Biotechnol.">
        <title>Draft genome sequence of fastidious pathogen Ceratobasidium theobromae, which causes vascular-streak dieback in Theobroma cacao.</title>
        <authorList>
            <person name="Ali S.S."/>
            <person name="Asman A."/>
            <person name="Shao J."/>
            <person name="Firmansyah A.P."/>
            <person name="Susilo A.W."/>
            <person name="Rosmana A."/>
            <person name="McMahon P."/>
            <person name="Junaid M."/>
            <person name="Guest D."/>
            <person name="Kheng T.Y."/>
            <person name="Meinhardt L.W."/>
            <person name="Bailey B.A."/>
        </authorList>
    </citation>
    <scope>NUCLEOTIDE SEQUENCE [LARGE SCALE GENOMIC DNA]</scope>
    <source>
        <strain evidence="2 3">CT2</strain>
    </source>
</reference>
<feature type="compositionally biased region" description="Basic and acidic residues" evidence="1">
    <location>
        <begin position="372"/>
        <end position="384"/>
    </location>
</feature>
<proteinExistence type="predicted"/>
<feature type="region of interest" description="Disordered" evidence="1">
    <location>
        <begin position="481"/>
        <end position="500"/>
    </location>
</feature>
<name>A0A5N5Q881_9AGAM</name>
<dbReference type="Proteomes" id="UP000383932">
    <property type="component" value="Unassembled WGS sequence"/>
</dbReference>
<feature type="region of interest" description="Disordered" evidence="1">
    <location>
        <begin position="1"/>
        <end position="35"/>
    </location>
</feature>
<evidence type="ECO:0000313" key="2">
    <source>
        <dbReference type="EMBL" id="KAB5587884.1"/>
    </source>
</evidence>
<feature type="region of interest" description="Disordered" evidence="1">
    <location>
        <begin position="346"/>
        <end position="397"/>
    </location>
</feature>
<organism evidence="2 3">
    <name type="scientific">Ceratobasidium theobromae</name>
    <dbReference type="NCBI Taxonomy" id="1582974"/>
    <lineage>
        <taxon>Eukaryota</taxon>
        <taxon>Fungi</taxon>
        <taxon>Dikarya</taxon>
        <taxon>Basidiomycota</taxon>
        <taxon>Agaricomycotina</taxon>
        <taxon>Agaricomycetes</taxon>
        <taxon>Cantharellales</taxon>
        <taxon>Ceratobasidiaceae</taxon>
        <taxon>Ceratobasidium</taxon>
    </lineage>
</organism>
<evidence type="ECO:0000313" key="3">
    <source>
        <dbReference type="Proteomes" id="UP000383932"/>
    </source>
</evidence>